<dbReference type="InterPro" id="IPR044174">
    <property type="entry name" value="BC10-like"/>
</dbReference>
<keyword evidence="4 6" id="KW-0472">Membrane</keyword>
<reference evidence="7 8" key="1">
    <citation type="journal article" date="2016" name="Sci. Rep.">
        <title>The genome sequence of the outbreeding globe artichoke constructed de novo incorporating a phase-aware low-pass sequencing strategy of F1 progeny.</title>
        <authorList>
            <person name="Scaglione D."/>
            <person name="Reyes-Chin-Wo S."/>
            <person name="Acquadro A."/>
            <person name="Froenicke L."/>
            <person name="Portis E."/>
            <person name="Beitel C."/>
            <person name="Tirone M."/>
            <person name="Mauro R."/>
            <person name="Lo Monaco A."/>
            <person name="Mauromicale G."/>
            <person name="Faccioli P."/>
            <person name="Cattivelli L."/>
            <person name="Rieseberg L."/>
            <person name="Michelmore R."/>
            <person name="Lanteri S."/>
        </authorList>
    </citation>
    <scope>NUCLEOTIDE SEQUENCE [LARGE SCALE GENOMIC DNA]</scope>
    <source>
        <strain evidence="7">2C</strain>
    </source>
</reference>
<keyword evidence="2" id="KW-0328">Glycosyltransferase</keyword>
<keyword evidence="6" id="KW-0812">Transmembrane</keyword>
<evidence type="ECO:0000256" key="4">
    <source>
        <dbReference type="ARBA" id="ARBA00023136"/>
    </source>
</evidence>
<keyword evidence="6" id="KW-1133">Transmembrane helix</keyword>
<dbReference type="GO" id="GO:0016757">
    <property type="term" value="F:glycosyltransferase activity"/>
    <property type="evidence" value="ECO:0007669"/>
    <property type="project" value="UniProtKB-KW"/>
</dbReference>
<evidence type="ECO:0000256" key="3">
    <source>
        <dbReference type="ARBA" id="ARBA00022679"/>
    </source>
</evidence>
<proteinExistence type="predicted"/>
<keyword evidence="5" id="KW-0325">Glycoprotein</keyword>
<keyword evidence="8" id="KW-1185">Reference proteome</keyword>
<protein>
    <submittedName>
        <fullName evidence="7">Glycosyl transferase, family 14</fullName>
    </submittedName>
</protein>
<dbReference type="Pfam" id="PF02485">
    <property type="entry name" value="Branch"/>
    <property type="match status" value="1"/>
</dbReference>
<dbReference type="AlphaFoldDB" id="A0A118K7E9"/>
<dbReference type="PANTHER" id="PTHR31042">
    <property type="entry name" value="CORE-2/I-BRANCHING BETA-1,6-N-ACETYLGLUCOSAMINYLTRANSFERASE FAMILY PROTEIN-RELATED"/>
    <property type="match status" value="1"/>
</dbReference>
<evidence type="ECO:0000256" key="2">
    <source>
        <dbReference type="ARBA" id="ARBA00022676"/>
    </source>
</evidence>
<dbReference type="OMA" id="WTESIAT"/>
<dbReference type="EMBL" id="LEKV01000010">
    <property type="protein sequence ID" value="KVI12165.1"/>
    <property type="molecule type" value="Genomic_DNA"/>
</dbReference>
<dbReference type="GO" id="GO:0016020">
    <property type="term" value="C:membrane"/>
    <property type="evidence" value="ECO:0007669"/>
    <property type="project" value="UniProtKB-SubCell"/>
</dbReference>
<dbReference type="Proteomes" id="UP000243975">
    <property type="component" value="Unassembled WGS sequence"/>
</dbReference>
<comment type="subcellular location">
    <subcellularLocation>
        <location evidence="1">Membrane</location>
        <topology evidence="1">Single-pass type II membrane protein</topology>
    </subcellularLocation>
</comment>
<accession>A0A118K7E9</accession>
<comment type="caution">
    <text evidence="7">The sequence shown here is derived from an EMBL/GenBank/DDBJ whole genome shotgun (WGS) entry which is preliminary data.</text>
</comment>
<sequence length="393" mass="45721">MKTARAWHTGIKDFLTVSGSRQRPHLKRPNCVIVFLCLVSIFVIGVYKYWPRNSAACHIFFSDSCFKYDQVPTVPSRELTDEEIASQVVIREILMSSPVQSKNPKIAFMFLTPGLLPFETLWDKFFQGYDGRFTVYVHASREQPARVSPYFVGRDIRSEKVAWGKISMVDAERRLLTNALEDPDNQQFVLLSDSFDDPGPHGGGRYSEHMLPEVEYKDFRKGSQWFTLKRQHAILVMADSLYYRKFRLYCRVWTESIATPMSIISRHFSMSASENSCFLYFNSMTSLLIYLSISFSQMVESGGIANWSVTYVDWSEGKWHPKSYWPHDVTNEFLKNITALDYSLHVTSDEKKTKMIKECMWNGSRRPCYLFARKFYPQALDKLMQLFSNYTVS</sequence>
<dbReference type="Gramene" id="KVI12165">
    <property type="protein sequence ID" value="KVI12165"/>
    <property type="gene ID" value="Ccrd_009407"/>
</dbReference>
<evidence type="ECO:0000313" key="8">
    <source>
        <dbReference type="Proteomes" id="UP000243975"/>
    </source>
</evidence>
<keyword evidence="3 7" id="KW-0808">Transferase</keyword>
<name>A0A118K7E9_CYNCS</name>
<evidence type="ECO:0000256" key="5">
    <source>
        <dbReference type="ARBA" id="ARBA00023180"/>
    </source>
</evidence>
<dbReference type="STRING" id="59895.A0A118K7E9"/>
<organism evidence="7 8">
    <name type="scientific">Cynara cardunculus var. scolymus</name>
    <name type="common">Globe artichoke</name>
    <name type="synonym">Cynara scolymus</name>
    <dbReference type="NCBI Taxonomy" id="59895"/>
    <lineage>
        <taxon>Eukaryota</taxon>
        <taxon>Viridiplantae</taxon>
        <taxon>Streptophyta</taxon>
        <taxon>Embryophyta</taxon>
        <taxon>Tracheophyta</taxon>
        <taxon>Spermatophyta</taxon>
        <taxon>Magnoliopsida</taxon>
        <taxon>eudicotyledons</taxon>
        <taxon>Gunneridae</taxon>
        <taxon>Pentapetalae</taxon>
        <taxon>asterids</taxon>
        <taxon>campanulids</taxon>
        <taxon>Asterales</taxon>
        <taxon>Asteraceae</taxon>
        <taxon>Carduoideae</taxon>
        <taxon>Cardueae</taxon>
        <taxon>Carduinae</taxon>
        <taxon>Cynara</taxon>
    </lineage>
</organism>
<feature type="transmembrane region" description="Helical" evidence="6">
    <location>
        <begin position="31"/>
        <end position="50"/>
    </location>
</feature>
<gene>
    <name evidence="7" type="ORF">Ccrd_009407</name>
</gene>
<dbReference type="PANTHER" id="PTHR31042:SF150">
    <property type="entry name" value="OS06G0661900 PROTEIN"/>
    <property type="match status" value="1"/>
</dbReference>
<dbReference type="InterPro" id="IPR003406">
    <property type="entry name" value="Glyco_trans_14"/>
</dbReference>
<evidence type="ECO:0000256" key="6">
    <source>
        <dbReference type="SAM" id="Phobius"/>
    </source>
</evidence>
<evidence type="ECO:0000313" key="7">
    <source>
        <dbReference type="EMBL" id="KVI12165.1"/>
    </source>
</evidence>
<evidence type="ECO:0000256" key="1">
    <source>
        <dbReference type="ARBA" id="ARBA00004606"/>
    </source>
</evidence>